<reference evidence="2" key="1">
    <citation type="journal article" date="2019" name="Int. J. Syst. Evol. Microbiol.">
        <title>The Global Catalogue of Microorganisms (GCM) 10K type strain sequencing project: providing services to taxonomists for standard genome sequencing and annotation.</title>
        <authorList>
            <consortium name="The Broad Institute Genomics Platform"/>
            <consortium name="The Broad Institute Genome Sequencing Center for Infectious Disease"/>
            <person name="Wu L."/>
            <person name="Ma J."/>
        </authorList>
    </citation>
    <scope>NUCLEOTIDE SEQUENCE [LARGE SCALE GENOMIC DNA]</scope>
    <source>
        <strain evidence="2">CECT 8010</strain>
    </source>
</reference>
<sequence>MRQWIMLLVVVTILSCKEKKVNLSGDTPVKPNEFVKAFPILPLPFSVADTNLSKIGDSTIISAAVLQQFVPDSAISILVNTDRKYIVHPVGRIEKNTENYLLATLVQNKKTLVVAFVFNKKNKFLAAKAVFENYNSDGYLHALSINKEPTFLISKEKVTTDTKQLLFSRVGWAYGSDNMFMVVINDTNEDTKKSNAVINPIDTLPNNNKLSGDYVQDKKNYISVRDGKYPNTYIFFIHFEKKEGTCIGELKGEFKMKNATTAVYNQGGDPCVINFSFEGNNITLKEKGSCGNRRGMQCFFDDTFTKKKETKSTRKKK</sequence>
<dbReference type="Proteomes" id="UP001595906">
    <property type="component" value="Unassembled WGS sequence"/>
</dbReference>
<evidence type="ECO:0000313" key="1">
    <source>
        <dbReference type="EMBL" id="MFC4232883.1"/>
    </source>
</evidence>
<name>A0ABV8Q0F7_9BACT</name>
<proteinExistence type="predicted"/>
<evidence type="ECO:0008006" key="3">
    <source>
        <dbReference type="Google" id="ProtNLM"/>
    </source>
</evidence>
<keyword evidence="2" id="KW-1185">Reference proteome</keyword>
<accession>A0ABV8Q0F7</accession>
<comment type="caution">
    <text evidence="1">The sequence shown here is derived from an EMBL/GenBank/DDBJ whole genome shotgun (WGS) entry which is preliminary data.</text>
</comment>
<gene>
    <name evidence="1" type="ORF">ACFOW1_13355</name>
</gene>
<organism evidence="1 2">
    <name type="scientific">Parasediminibacterium paludis</name>
    <dbReference type="NCBI Taxonomy" id="908966"/>
    <lineage>
        <taxon>Bacteria</taxon>
        <taxon>Pseudomonadati</taxon>
        <taxon>Bacteroidota</taxon>
        <taxon>Chitinophagia</taxon>
        <taxon>Chitinophagales</taxon>
        <taxon>Chitinophagaceae</taxon>
        <taxon>Parasediminibacterium</taxon>
    </lineage>
</organism>
<dbReference type="PROSITE" id="PS51257">
    <property type="entry name" value="PROKAR_LIPOPROTEIN"/>
    <property type="match status" value="1"/>
</dbReference>
<evidence type="ECO:0000313" key="2">
    <source>
        <dbReference type="Proteomes" id="UP001595906"/>
    </source>
</evidence>
<protein>
    <recommendedName>
        <fullName evidence="3">Lipoprotein</fullName>
    </recommendedName>
</protein>
<dbReference type="RefSeq" id="WP_379014912.1">
    <property type="nucleotide sequence ID" value="NZ_JBHSDC010000027.1"/>
</dbReference>
<dbReference type="EMBL" id="JBHSDC010000027">
    <property type="protein sequence ID" value="MFC4232883.1"/>
    <property type="molecule type" value="Genomic_DNA"/>
</dbReference>